<keyword evidence="8" id="KW-1185">Reference proteome</keyword>
<dbReference type="Gene3D" id="3.30.497.10">
    <property type="entry name" value="Antithrombin, subunit I, domain 2"/>
    <property type="match status" value="1"/>
</dbReference>
<comment type="similarity">
    <text evidence="1 4">Belongs to the serpin family.</text>
</comment>
<dbReference type="Gene3D" id="2.30.39.10">
    <property type="entry name" value="Alpha-1-antitrypsin, domain 1"/>
    <property type="match status" value="2"/>
</dbReference>
<dbReference type="SMART" id="SM00093">
    <property type="entry name" value="SERPIN"/>
    <property type="match status" value="1"/>
</dbReference>
<dbReference type="Proteomes" id="UP001168821">
    <property type="component" value="Unassembled WGS sequence"/>
</dbReference>
<evidence type="ECO:0000256" key="5">
    <source>
        <dbReference type="SAM" id="SignalP"/>
    </source>
</evidence>
<dbReference type="AlphaFoldDB" id="A0AA38HWE1"/>
<gene>
    <name evidence="7" type="ORF">Zmor_022319</name>
</gene>
<dbReference type="InterPro" id="IPR036186">
    <property type="entry name" value="Serpin_sf"/>
</dbReference>
<dbReference type="PROSITE" id="PS00284">
    <property type="entry name" value="SERPIN"/>
    <property type="match status" value="1"/>
</dbReference>
<keyword evidence="3" id="KW-0722">Serine protease inhibitor</keyword>
<keyword evidence="2" id="KW-0646">Protease inhibitor</keyword>
<evidence type="ECO:0000259" key="6">
    <source>
        <dbReference type="SMART" id="SM00093"/>
    </source>
</evidence>
<reference evidence="7" key="1">
    <citation type="journal article" date="2023" name="G3 (Bethesda)">
        <title>Whole genome assemblies of Zophobas morio and Tenebrio molitor.</title>
        <authorList>
            <person name="Kaur S."/>
            <person name="Stinson S.A."/>
            <person name="diCenzo G.C."/>
        </authorList>
    </citation>
    <scope>NUCLEOTIDE SEQUENCE</scope>
    <source>
        <strain evidence="7">QUZm001</strain>
    </source>
</reference>
<comment type="caution">
    <text evidence="7">The sequence shown here is derived from an EMBL/GenBank/DDBJ whole genome shotgun (WGS) entry which is preliminary data.</text>
</comment>
<evidence type="ECO:0000256" key="2">
    <source>
        <dbReference type="ARBA" id="ARBA00022690"/>
    </source>
</evidence>
<keyword evidence="5" id="KW-0732">Signal</keyword>
<dbReference type="Pfam" id="PF00079">
    <property type="entry name" value="Serpin"/>
    <property type="match status" value="1"/>
</dbReference>
<accession>A0AA38HWE1</accession>
<dbReference type="InterPro" id="IPR042178">
    <property type="entry name" value="Serpin_sf_1"/>
</dbReference>
<evidence type="ECO:0000256" key="3">
    <source>
        <dbReference type="ARBA" id="ARBA00022900"/>
    </source>
</evidence>
<feature type="signal peptide" evidence="5">
    <location>
        <begin position="1"/>
        <end position="15"/>
    </location>
</feature>
<evidence type="ECO:0000256" key="4">
    <source>
        <dbReference type="RuleBase" id="RU000411"/>
    </source>
</evidence>
<dbReference type="CDD" id="cd19955">
    <property type="entry name" value="serpin48-like_insects"/>
    <property type="match status" value="1"/>
</dbReference>
<dbReference type="GO" id="GO:0004867">
    <property type="term" value="F:serine-type endopeptidase inhibitor activity"/>
    <property type="evidence" value="ECO:0007669"/>
    <property type="project" value="UniProtKB-KW"/>
</dbReference>
<evidence type="ECO:0000256" key="1">
    <source>
        <dbReference type="ARBA" id="ARBA00009500"/>
    </source>
</evidence>
<dbReference type="InterPro" id="IPR042185">
    <property type="entry name" value="Serpin_sf_2"/>
</dbReference>
<feature type="chain" id="PRO_5041390416" description="Serpin domain-containing protein" evidence="5">
    <location>
        <begin position="16"/>
        <end position="388"/>
    </location>
</feature>
<dbReference type="EMBL" id="JALNTZ010000007">
    <property type="protein sequence ID" value="KAJ3644599.1"/>
    <property type="molecule type" value="Genomic_DNA"/>
</dbReference>
<feature type="domain" description="Serpin" evidence="6">
    <location>
        <begin position="30"/>
        <end position="386"/>
    </location>
</feature>
<dbReference type="PANTHER" id="PTHR11461">
    <property type="entry name" value="SERINE PROTEASE INHIBITOR, SERPIN"/>
    <property type="match status" value="1"/>
</dbReference>
<dbReference type="InterPro" id="IPR000215">
    <property type="entry name" value="Serpin_fam"/>
</dbReference>
<dbReference type="SUPFAM" id="SSF56574">
    <property type="entry name" value="Serpins"/>
    <property type="match status" value="1"/>
</dbReference>
<dbReference type="InterPro" id="IPR023795">
    <property type="entry name" value="Serpin_CS"/>
</dbReference>
<proteinExistence type="inferred from homology"/>
<sequence>MMLFLLAFVLCVASAEDSHVSLNANNLFTPAVYKEIAKSETGNFLVSPFSAKIILSLAQSGCKNETAKEIRQALYLPDDNSKIQSDVKNVLSALTKNEYALHAANKIYVKENFAINDEFKQEAVEVYQSEIESLDFCKKEEAATAMNQWVEEKTQNKIQNLINPDILDNKTRAVLINALYFQGNWSITFPPMLTAKANFYKSENEVVEVDTMNLEDEELLYYECPYLNAKLLELPFKGEGASMTIVLPNEKHGLASLESNIKWVFTPHNLTLETVSVALPKFKIESQLDLKAVLQNLGVAKVFDEEQADLSGIAGEKGDLIISAVVQKTFVEVDEKGVEAAAATYIPVIVPDMGVVDPKTFIADHPFIFYIKVKGVILFAGRVVLPTL</sequence>
<name>A0AA38HWE1_9CUCU</name>
<evidence type="ECO:0000313" key="7">
    <source>
        <dbReference type="EMBL" id="KAJ3644599.1"/>
    </source>
</evidence>
<dbReference type="InterPro" id="IPR023796">
    <property type="entry name" value="Serpin_dom"/>
</dbReference>
<evidence type="ECO:0000313" key="8">
    <source>
        <dbReference type="Proteomes" id="UP001168821"/>
    </source>
</evidence>
<organism evidence="7 8">
    <name type="scientific">Zophobas morio</name>
    <dbReference type="NCBI Taxonomy" id="2755281"/>
    <lineage>
        <taxon>Eukaryota</taxon>
        <taxon>Metazoa</taxon>
        <taxon>Ecdysozoa</taxon>
        <taxon>Arthropoda</taxon>
        <taxon>Hexapoda</taxon>
        <taxon>Insecta</taxon>
        <taxon>Pterygota</taxon>
        <taxon>Neoptera</taxon>
        <taxon>Endopterygota</taxon>
        <taxon>Coleoptera</taxon>
        <taxon>Polyphaga</taxon>
        <taxon>Cucujiformia</taxon>
        <taxon>Tenebrionidae</taxon>
        <taxon>Zophobas</taxon>
    </lineage>
</organism>
<dbReference type="GO" id="GO:0005615">
    <property type="term" value="C:extracellular space"/>
    <property type="evidence" value="ECO:0007669"/>
    <property type="project" value="InterPro"/>
</dbReference>
<protein>
    <recommendedName>
        <fullName evidence="6">Serpin domain-containing protein</fullName>
    </recommendedName>
</protein>
<dbReference type="PANTHER" id="PTHR11461:SF211">
    <property type="entry name" value="GH10112P-RELATED"/>
    <property type="match status" value="1"/>
</dbReference>